<feature type="region of interest" description="Disordered" evidence="1">
    <location>
        <begin position="80"/>
        <end position="146"/>
    </location>
</feature>
<feature type="compositionally biased region" description="Basic residues" evidence="1">
    <location>
        <begin position="124"/>
        <end position="136"/>
    </location>
</feature>
<evidence type="ECO:0008006" key="4">
    <source>
        <dbReference type="Google" id="ProtNLM"/>
    </source>
</evidence>
<evidence type="ECO:0000313" key="3">
    <source>
        <dbReference type="Proteomes" id="UP001363151"/>
    </source>
</evidence>
<dbReference type="Proteomes" id="UP001363151">
    <property type="component" value="Unassembled WGS sequence"/>
</dbReference>
<dbReference type="EMBL" id="JBBJCI010000417">
    <property type="protein sequence ID" value="KAK7231306.1"/>
    <property type="molecule type" value="Genomic_DNA"/>
</dbReference>
<evidence type="ECO:0000313" key="2">
    <source>
        <dbReference type="EMBL" id="KAK7231306.1"/>
    </source>
</evidence>
<name>A0ABR1FIB8_AURAN</name>
<reference evidence="2 3" key="1">
    <citation type="submission" date="2024-03" db="EMBL/GenBank/DDBJ databases">
        <title>Aureococcus anophagefferens CCMP1851 and Kratosvirus quantuckense: Draft genome of a second virus-susceptible host strain in the model system.</title>
        <authorList>
            <person name="Chase E."/>
            <person name="Truchon A.R."/>
            <person name="Schepens W."/>
            <person name="Wilhelm S.W."/>
        </authorList>
    </citation>
    <scope>NUCLEOTIDE SEQUENCE [LARGE SCALE GENOMIC DNA]</scope>
    <source>
        <strain evidence="2 3">CCMP1851</strain>
    </source>
</reference>
<protein>
    <recommendedName>
        <fullName evidence="4">Fcf2 pre-rRNA processing C-terminal domain-containing protein</fullName>
    </recommendedName>
</protein>
<organism evidence="2 3">
    <name type="scientific">Aureococcus anophagefferens</name>
    <name type="common">Harmful bloom alga</name>
    <dbReference type="NCBI Taxonomy" id="44056"/>
    <lineage>
        <taxon>Eukaryota</taxon>
        <taxon>Sar</taxon>
        <taxon>Stramenopiles</taxon>
        <taxon>Ochrophyta</taxon>
        <taxon>Pelagophyceae</taxon>
        <taxon>Pelagomonadales</taxon>
        <taxon>Pelagomonadaceae</taxon>
        <taxon>Aureococcus</taxon>
    </lineage>
</organism>
<feature type="compositionally biased region" description="Low complexity" evidence="1">
    <location>
        <begin position="88"/>
        <end position="123"/>
    </location>
</feature>
<keyword evidence="3" id="KW-1185">Reference proteome</keyword>
<evidence type="ECO:0000256" key="1">
    <source>
        <dbReference type="SAM" id="MobiDB-lite"/>
    </source>
</evidence>
<proteinExistence type="predicted"/>
<sequence>MAVLSPEVQAAFERAEAEADGDTVQLPTPAPAETKHAKNLLSLFDAPAPEKEARRRRGRQARPPLAAALTAELGAARAAAKAPPPIVRFPEARAPQPRARAAGVAGAEPRAPFSTAAAFATRASSRRTSRPSRRWRSGAGAGGLFEDAGAGRAPDVAAAGGDALFGAFAAQYAEASRDQVLHVRRHVLDRLDGTRLLVTNPELSLVDAVTLTEGASYAHAYKRPDFKPLVTKDGAFVLGVRDHLTRGADEFLHQDAAIDLKDLAAVKERARLSKISNKLKPKFRRRL</sequence>
<accession>A0ABR1FIB8</accession>
<comment type="caution">
    <text evidence="2">The sequence shown here is derived from an EMBL/GenBank/DDBJ whole genome shotgun (WGS) entry which is preliminary data.</text>
</comment>
<gene>
    <name evidence="2" type="ORF">SO694_00073123</name>
</gene>
<feature type="region of interest" description="Disordered" evidence="1">
    <location>
        <begin position="14"/>
        <end position="64"/>
    </location>
</feature>